<evidence type="ECO:0000313" key="4">
    <source>
        <dbReference type="Proteomes" id="UP000019151"/>
    </source>
</evidence>
<dbReference type="InterPro" id="IPR002938">
    <property type="entry name" value="FAD-bd"/>
</dbReference>
<dbReference type="InParanoid" id="W0RUA8"/>
<accession>W0RUA8</accession>
<dbReference type="GO" id="GO:0003959">
    <property type="term" value="F:NADPH dehydrogenase activity"/>
    <property type="evidence" value="ECO:0007669"/>
    <property type="project" value="InterPro"/>
</dbReference>
<organism evidence="3 4">
    <name type="scientific">Gemmatirosa kalamazoonensis</name>
    <dbReference type="NCBI Taxonomy" id="861299"/>
    <lineage>
        <taxon>Bacteria</taxon>
        <taxon>Pseudomonadati</taxon>
        <taxon>Gemmatimonadota</taxon>
        <taxon>Gemmatimonadia</taxon>
        <taxon>Gemmatimonadales</taxon>
        <taxon>Gemmatimonadaceae</taxon>
        <taxon>Gemmatirosa</taxon>
    </lineage>
</organism>
<keyword evidence="4" id="KW-1185">Reference proteome</keyword>
<sequence length="785" mass="86721">MNPVRVVIVGGGPAGLYTALLLKRADPAHDVTVVERNRADDTFGWGVVFSDQTLENFRAADEPTFRAITEHFAHWDDIDVVIRGRRITSGGHGFSGIARRTLLHILQQRARELGVDLRFCTEVPDGDPAAIGLTDADVIVAADGVNSGVRARHAAAFAPDLDVRTNRFVWLGTRFPFDAFTFYFVENAHGVFQAHCYRFEEGASTFIVECDERSWRAAGLDAADAGETVRACEALFAEWLDGHPLLYNGARAASPWERFTRVRTARWHHDNVVLVGDAAHTAHFSVGSGTKLAMEDAIVLARELSSTTDLASAFARYQDERMTEALRLQNAARNSMEWFEHVRRYVHLPPEQFAYSLLTRSQRVSHENLRLRDPSYVAGVERWFAGVSVERGAWSVEGTDERFTLHAPRSTLTVPPMFTPFTLRGMTLSNRIVVSPMDMYSAVDGTPNDFHLVHLGARALGGAALVMTEMVCVSPDARISLGCTGLYRDEHVAHWRRVVAFVHEWTPAKICLQLGHSGRKGSTRLPWEDGGADAPLGSDAAWECVGPSAVSYNALQPPPREMTRADMDAVRDAFVRATRLGLDAGFDMIELHAAHGYLLSSFLTPVSNRRTDAYGGSLENRLRFPLEVFRAMRDAWPADRPMSVRVSATDWVEEGITAEESVAIGRAFVDAGADIIHVSTGQTTSGATPVFGRLWQTPYSDAIRNEARVPTIAVGNVTEPDQVNAIVAAGRADLVAIGRPHLSDPQWTLHAAAELGYAGVEWPRQYYLGRVQLERETERRRGASR</sequence>
<dbReference type="InterPro" id="IPR036188">
    <property type="entry name" value="FAD/NAD-bd_sf"/>
</dbReference>
<dbReference type="GO" id="GO:0050661">
    <property type="term" value="F:NADP binding"/>
    <property type="evidence" value="ECO:0007669"/>
    <property type="project" value="InterPro"/>
</dbReference>
<dbReference type="CDD" id="cd02932">
    <property type="entry name" value="OYE_YqiM_FMN"/>
    <property type="match status" value="1"/>
</dbReference>
<evidence type="ECO:0000259" key="2">
    <source>
        <dbReference type="Pfam" id="PF01494"/>
    </source>
</evidence>
<reference evidence="3 4" key="1">
    <citation type="journal article" date="2014" name="Genome Announc.">
        <title>Genome Sequence and Methylome of Soil Bacterium Gemmatirosa kalamazoonensis KBS708T, a Member of the Rarely Cultivated Gemmatimonadetes Phylum.</title>
        <authorList>
            <person name="Debruyn J.M."/>
            <person name="Radosevich M."/>
            <person name="Wommack K.E."/>
            <person name="Polson S.W."/>
            <person name="Hauser L.J."/>
            <person name="Fawaz M.N."/>
            <person name="Korlach J."/>
            <person name="Tsai Y.C."/>
        </authorList>
    </citation>
    <scope>NUCLEOTIDE SEQUENCE [LARGE SCALE GENOMIC DNA]</scope>
    <source>
        <strain evidence="3 4">KBS708</strain>
        <plasmid evidence="4">Plasmid 2</plasmid>
    </source>
</reference>
<dbReference type="Pfam" id="PF00724">
    <property type="entry name" value="Oxidored_FMN"/>
    <property type="match status" value="1"/>
</dbReference>
<proteinExistence type="predicted"/>
<keyword evidence="3" id="KW-0614">Plasmid</keyword>
<feature type="domain" description="FAD-binding" evidence="2">
    <location>
        <begin position="4"/>
        <end position="322"/>
    </location>
</feature>
<evidence type="ECO:0000313" key="3">
    <source>
        <dbReference type="EMBL" id="AHG93905.1"/>
    </source>
</evidence>
<dbReference type="InterPro" id="IPR013785">
    <property type="entry name" value="Aldolase_TIM"/>
</dbReference>
<geneLocation type="plasmid" evidence="3 4">
    <name>2</name>
</geneLocation>
<dbReference type="HOGENOM" id="CLU_012153_10_0_0"/>
<dbReference type="Gene3D" id="3.20.20.70">
    <property type="entry name" value="Aldolase class I"/>
    <property type="match status" value="1"/>
</dbReference>
<protein>
    <submittedName>
        <fullName evidence="3">NADH:flavin oxidoreductase/NADH oxidase</fullName>
    </submittedName>
</protein>
<dbReference type="PANTHER" id="PTHR43303:SF3">
    <property type="entry name" value="BLR3436 PROTEIN"/>
    <property type="match status" value="1"/>
</dbReference>
<gene>
    <name evidence="3" type="ORF">J421_6370</name>
</gene>
<dbReference type="InterPro" id="IPR001155">
    <property type="entry name" value="OxRdtase_FMN_N"/>
</dbReference>
<dbReference type="InterPro" id="IPR044152">
    <property type="entry name" value="YqjM-like"/>
</dbReference>
<evidence type="ECO:0000259" key="1">
    <source>
        <dbReference type="Pfam" id="PF00724"/>
    </source>
</evidence>
<dbReference type="Proteomes" id="UP000019151">
    <property type="component" value="Plasmid 2"/>
</dbReference>
<dbReference type="KEGG" id="gba:J421_6370"/>
<dbReference type="AlphaFoldDB" id="W0RUA8"/>
<dbReference type="NCBIfam" id="NF006101">
    <property type="entry name" value="PRK08255.1"/>
    <property type="match status" value="1"/>
</dbReference>
<dbReference type="SUPFAM" id="SSF51395">
    <property type="entry name" value="FMN-linked oxidoreductases"/>
    <property type="match status" value="1"/>
</dbReference>
<dbReference type="PATRIC" id="fig|861299.3.peg.6443"/>
<dbReference type="eggNOG" id="COG1902">
    <property type="taxonomic scope" value="Bacteria"/>
</dbReference>
<dbReference type="eggNOG" id="COG0654">
    <property type="taxonomic scope" value="Bacteria"/>
</dbReference>
<dbReference type="Gene3D" id="3.30.9.20">
    <property type="match status" value="1"/>
</dbReference>
<dbReference type="PANTHER" id="PTHR43303">
    <property type="entry name" value="NADPH DEHYDROGENASE C23G7.10C-RELATED"/>
    <property type="match status" value="1"/>
</dbReference>
<name>W0RUA8_9BACT</name>
<dbReference type="PRINTS" id="PR00420">
    <property type="entry name" value="RNGMNOXGNASE"/>
</dbReference>
<dbReference type="Gene3D" id="3.50.50.60">
    <property type="entry name" value="FAD/NAD(P)-binding domain"/>
    <property type="match status" value="1"/>
</dbReference>
<dbReference type="SUPFAM" id="SSF51905">
    <property type="entry name" value="FAD/NAD(P)-binding domain"/>
    <property type="match status" value="1"/>
</dbReference>
<dbReference type="EMBL" id="CP007130">
    <property type="protein sequence ID" value="AHG93905.1"/>
    <property type="molecule type" value="Genomic_DNA"/>
</dbReference>
<feature type="domain" description="NADH:flavin oxidoreductase/NADH oxidase N-terminal" evidence="1">
    <location>
        <begin position="417"/>
        <end position="753"/>
    </location>
</feature>
<dbReference type="GO" id="GO:0071949">
    <property type="term" value="F:FAD binding"/>
    <property type="evidence" value="ECO:0007669"/>
    <property type="project" value="InterPro"/>
</dbReference>
<dbReference type="Pfam" id="PF01494">
    <property type="entry name" value="FAD_binding_3"/>
    <property type="match status" value="1"/>
</dbReference>
<dbReference type="GO" id="GO:0010181">
    <property type="term" value="F:FMN binding"/>
    <property type="evidence" value="ECO:0007669"/>
    <property type="project" value="InterPro"/>
</dbReference>